<dbReference type="AlphaFoldDB" id="A0AAV7LCD9"/>
<feature type="compositionally biased region" description="Basic residues" evidence="1">
    <location>
        <begin position="105"/>
        <end position="115"/>
    </location>
</feature>
<evidence type="ECO:0000313" key="2">
    <source>
        <dbReference type="EMBL" id="KAJ1085280.1"/>
    </source>
</evidence>
<reference evidence="2" key="1">
    <citation type="journal article" date="2022" name="bioRxiv">
        <title>Sequencing and chromosome-scale assembly of the giantPleurodeles waltlgenome.</title>
        <authorList>
            <person name="Brown T."/>
            <person name="Elewa A."/>
            <person name="Iarovenko S."/>
            <person name="Subramanian E."/>
            <person name="Araus A.J."/>
            <person name="Petzold A."/>
            <person name="Susuki M."/>
            <person name="Suzuki K.-i.T."/>
            <person name="Hayashi T."/>
            <person name="Toyoda A."/>
            <person name="Oliveira C."/>
            <person name="Osipova E."/>
            <person name="Leigh N.D."/>
            <person name="Simon A."/>
            <person name="Yun M.H."/>
        </authorList>
    </citation>
    <scope>NUCLEOTIDE SEQUENCE</scope>
    <source>
        <strain evidence="2">20211129_DDA</strain>
        <tissue evidence="2">Liver</tissue>
    </source>
</reference>
<sequence>FQTLFPLSLARVSDRVAGAGSQAYVLHVEQPRQEAWGWGLGLVRAHSLEGSLCRGDVKGGRADSWRGALTGRTRGLAASPIPHLSGKAEGLGPPPSSASGGSGSRTRRPHRMRAS</sequence>
<feature type="region of interest" description="Disordered" evidence="1">
    <location>
        <begin position="63"/>
        <end position="115"/>
    </location>
</feature>
<feature type="non-terminal residue" evidence="2">
    <location>
        <position position="1"/>
    </location>
</feature>
<organism evidence="2 3">
    <name type="scientific">Pleurodeles waltl</name>
    <name type="common">Iberian ribbed newt</name>
    <dbReference type="NCBI Taxonomy" id="8319"/>
    <lineage>
        <taxon>Eukaryota</taxon>
        <taxon>Metazoa</taxon>
        <taxon>Chordata</taxon>
        <taxon>Craniata</taxon>
        <taxon>Vertebrata</taxon>
        <taxon>Euteleostomi</taxon>
        <taxon>Amphibia</taxon>
        <taxon>Batrachia</taxon>
        <taxon>Caudata</taxon>
        <taxon>Salamandroidea</taxon>
        <taxon>Salamandridae</taxon>
        <taxon>Pleurodelinae</taxon>
        <taxon>Pleurodeles</taxon>
    </lineage>
</organism>
<dbReference type="EMBL" id="JANPWB010000016">
    <property type="protein sequence ID" value="KAJ1085280.1"/>
    <property type="molecule type" value="Genomic_DNA"/>
</dbReference>
<name>A0AAV7LCD9_PLEWA</name>
<proteinExistence type="predicted"/>
<comment type="caution">
    <text evidence="2">The sequence shown here is derived from an EMBL/GenBank/DDBJ whole genome shotgun (WGS) entry which is preliminary data.</text>
</comment>
<dbReference type="Proteomes" id="UP001066276">
    <property type="component" value="Chromosome 12"/>
</dbReference>
<evidence type="ECO:0000256" key="1">
    <source>
        <dbReference type="SAM" id="MobiDB-lite"/>
    </source>
</evidence>
<evidence type="ECO:0000313" key="3">
    <source>
        <dbReference type="Proteomes" id="UP001066276"/>
    </source>
</evidence>
<keyword evidence="3" id="KW-1185">Reference proteome</keyword>
<gene>
    <name evidence="2" type="ORF">NDU88_005413</name>
</gene>
<accession>A0AAV7LCD9</accession>
<protein>
    <submittedName>
        <fullName evidence="2">Uncharacterized protein</fullName>
    </submittedName>
</protein>
<feature type="non-terminal residue" evidence="2">
    <location>
        <position position="115"/>
    </location>
</feature>